<comment type="caution">
    <text evidence="3">The sequence shown here is derived from an EMBL/GenBank/DDBJ whole genome shotgun (WGS) entry which is preliminary data.</text>
</comment>
<feature type="region of interest" description="Disordered" evidence="1">
    <location>
        <begin position="133"/>
        <end position="203"/>
    </location>
</feature>
<feature type="compositionally biased region" description="Pro residues" evidence="1">
    <location>
        <begin position="317"/>
        <end position="332"/>
    </location>
</feature>
<evidence type="ECO:0000313" key="4">
    <source>
        <dbReference type="Proteomes" id="UP001500503"/>
    </source>
</evidence>
<feature type="domain" description="SseB protein N-terminal" evidence="2">
    <location>
        <begin position="508"/>
        <end position="608"/>
    </location>
</feature>
<name>A0ABP8QRL2_9ACTN</name>
<dbReference type="InterPro" id="IPR009839">
    <property type="entry name" value="SseB_N"/>
</dbReference>
<dbReference type="Proteomes" id="UP001500503">
    <property type="component" value="Unassembled WGS sequence"/>
</dbReference>
<dbReference type="EMBL" id="BAABHF010000042">
    <property type="protein sequence ID" value="GAA4508511.1"/>
    <property type="molecule type" value="Genomic_DNA"/>
</dbReference>
<organism evidence="3 4">
    <name type="scientific">Actinoallomurus oryzae</name>
    <dbReference type="NCBI Taxonomy" id="502180"/>
    <lineage>
        <taxon>Bacteria</taxon>
        <taxon>Bacillati</taxon>
        <taxon>Actinomycetota</taxon>
        <taxon>Actinomycetes</taxon>
        <taxon>Streptosporangiales</taxon>
        <taxon>Thermomonosporaceae</taxon>
        <taxon>Actinoallomurus</taxon>
    </lineage>
</organism>
<evidence type="ECO:0000259" key="2">
    <source>
        <dbReference type="Pfam" id="PF07179"/>
    </source>
</evidence>
<sequence>MTDAWEPANQLEHQLRDALRDGDQDTYFKLVSGAELFVPLPPGEAESVLANPGSFTWPTSTREGRTQVLAYTSGEAGRACLGPAYQHFVQMTLADMARTWPDQEWWLALNSGLPIEGYLPAWFIGQLTAGVAPVPGESPPQDAAAAPGAETAPPAQQASPVPQGTHEAQHAQEAPIQAAPPAPVGDAPAPDASPAPPAPLQDAAPLQERVPPTAPLQQVAPASAENGAHPGPVPSEDAFETTVHDGIPAVPAQDAPQPPVPQPSEPAPAPESGLPAPPPAEPAPAEPAPVPAAEPAPVPAEPVPAGAADPAAEAAPGTPPPAPAYDVPPPLDGPLDVDASPLVLHFTPDAEFTPLDEEERSLFEAATRGDREEFLRTLLSVRQIWVPVVDGGDSMLAPGRPGFQWYVDDSSGRPVVPIYTGPGRMRDAMGGHPFVLSDLAKVLRFWPDPALELVINGGTAIGASVPGDRVTPMAEQVDAAAAARLARDFPAQSDAERQMFDVRGDADMVVKVLMDATVFLPVWSRTPPAVQTRPGDPSFPWSAVPVRGRPSVLAFTSFDWMKAAVGTTGFVMPTFAELVAGWPDHGWSVSVNPGTPIELVLSGEQLRALSVAGLERVAEDMPPPVLEGGVPLGDAPALSGAPRREDDAEAARTDVPQEAGARPEATADRPAEAPRGPFAIMQKVVPHDQVAWHLEQAYDRVAGFVHRVQDVVDLNTPKLLYESLGLLREGSPFHPDDTEVHVIRWPAYRSGLYRIPFGGQTEEAMRAWGDGGWVLEHPPFGGDGFAPGSAGSIREYKVDSMRLPHGSEMYAIGSDASERFVARWDADRLVWGDTE</sequence>
<feature type="compositionally biased region" description="Pro residues" evidence="1">
    <location>
        <begin position="256"/>
        <end position="302"/>
    </location>
</feature>
<evidence type="ECO:0000313" key="3">
    <source>
        <dbReference type="EMBL" id="GAA4508511.1"/>
    </source>
</evidence>
<proteinExistence type="predicted"/>
<feature type="region of interest" description="Disordered" evidence="1">
    <location>
        <begin position="217"/>
        <end position="335"/>
    </location>
</feature>
<evidence type="ECO:0000256" key="1">
    <source>
        <dbReference type="SAM" id="MobiDB-lite"/>
    </source>
</evidence>
<keyword evidence="4" id="KW-1185">Reference proteome</keyword>
<feature type="region of interest" description="Disordered" evidence="1">
    <location>
        <begin position="622"/>
        <end position="674"/>
    </location>
</feature>
<feature type="compositionally biased region" description="Low complexity" evidence="1">
    <location>
        <begin position="303"/>
        <end position="316"/>
    </location>
</feature>
<dbReference type="Pfam" id="PF07179">
    <property type="entry name" value="SseB"/>
    <property type="match status" value="2"/>
</dbReference>
<feature type="compositionally biased region" description="Low complexity" evidence="1">
    <location>
        <begin position="139"/>
        <end position="163"/>
    </location>
</feature>
<reference evidence="4" key="1">
    <citation type="journal article" date="2019" name="Int. J. Syst. Evol. Microbiol.">
        <title>The Global Catalogue of Microorganisms (GCM) 10K type strain sequencing project: providing services to taxonomists for standard genome sequencing and annotation.</title>
        <authorList>
            <consortium name="The Broad Institute Genomics Platform"/>
            <consortium name="The Broad Institute Genome Sequencing Center for Infectious Disease"/>
            <person name="Wu L."/>
            <person name="Ma J."/>
        </authorList>
    </citation>
    <scope>NUCLEOTIDE SEQUENCE [LARGE SCALE GENOMIC DNA]</scope>
    <source>
        <strain evidence="4">JCM 17933</strain>
    </source>
</reference>
<feature type="compositionally biased region" description="Basic and acidic residues" evidence="1">
    <location>
        <begin position="642"/>
        <end position="652"/>
    </location>
</feature>
<gene>
    <name evidence="3" type="ORF">GCM10023191_068380</name>
</gene>
<feature type="domain" description="SseB protein N-terminal" evidence="2">
    <location>
        <begin position="12"/>
        <end position="121"/>
    </location>
</feature>
<protein>
    <recommendedName>
        <fullName evidence="2">SseB protein N-terminal domain-containing protein</fullName>
    </recommendedName>
</protein>
<accession>A0ABP8QRL2</accession>